<dbReference type="PANTHER" id="PTHR47074">
    <property type="entry name" value="BNAC02G40300D PROTEIN"/>
    <property type="match status" value="1"/>
</dbReference>
<comment type="caution">
    <text evidence="2">The sequence shown here is derived from an EMBL/GenBank/DDBJ whole genome shotgun (WGS) entry which is preliminary data.</text>
</comment>
<sequence length="123" mass="13476">MFIGKRSQDAPNSSKPWMAPPVDWLKVNMDATFSNDSASIGIIIRNYQGSILFASSATHKCLDSTSAESLGILDACKAVEILNLKNIIFESDSLLAIIFINGDSSNHHWAAGPVIDKIKRIWN</sequence>
<evidence type="ECO:0000259" key="1">
    <source>
        <dbReference type="Pfam" id="PF13456"/>
    </source>
</evidence>
<dbReference type="EMBL" id="JAVIJP010000017">
    <property type="protein sequence ID" value="KAL3640558.1"/>
    <property type="molecule type" value="Genomic_DNA"/>
</dbReference>
<dbReference type="InterPro" id="IPR044730">
    <property type="entry name" value="RNase_H-like_dom_plant"/>
</dbReference>
<proteinExistence type="predicted"/>
<reference evidence="3" key="1">
    <citation type="journal article" date="2024" name="IScience">
        <title>Strigolactones Initiate the Formation of Haustorium-like Structures in Castilleja.</title>
        <authorList>
            <person name="Buerger M."/>
            <person name="Peterson D."/>
            <person name="Chory J."/>
        </authorList>
    </citation>
    <scope>NUCLEOTIDE SEQUENCE [LARGE SCALE GENOMIC DNA]</scope>
</reference>
<evidence type="ECO:0000313" key="2">
    <source>
        <dbReference type="EMBL" id="KAL3640558.1"/>
    </source>
</evidence>
<evidence type="ECO:0000313" key="3">
    <source>
        <dbReference type="Proteomes" id="UP001632038"/>
    </source>
</evidence>
<dbReference type="PANTHER" id="PTHR47074:SF11">
    <property type="entry name" value="REVERSE TRANSCRIPTASE-LIKE PROTEIN"/>
    <property type="match status" value="1"/>
</dbReference>
<dbReference type="InterPro" id="IPR012337">
    <property type="entry name" value="RNaseH-like_sf"/>
</dbReference>
<keyword evidence="3" id="KW-1185">Reference proteome</keyword>
<dbReference type="CDD" id="cd06222">
    <property type="entry name" value="RNase_H_like"/>
    <property type="match status" value="1"/>
</dbReference>
<accession>A0ABD3DDX2</accession>
<dbReference type="AlphaFoldDB" id="A0ABD3DDX2"/>
<gene>
    <name evidence="2" type="ORF">CASFOL_015526</name>
</gene>
<dbReference type="InterPro" id="IPR036397">
    <property type="entry name" value="RNaseH_sf"/>
</dbReference>
<dbReference type="Pfam" id="PF13456">
    <property type="entry name" value="RVT_3"/>
    <property type="match status" value="1"/>
</dbReference>
<organism evidence="2 3">
    <name type="scientific">Castilleja foliolosa</name>
    <dbReference type="NCBI Taxonomy" id="1961234"/>
    <lineage>
        <taxon>Eukaryota</taxon>
        <taxon>Viridiplantae</taxon>
        <taxon>Streptophyta</taxon>
        <taxon>Embryophyta</taxon>
        <taxon>Tracheophyta</taxon>
        <taxon>Spermatophyta</taxon>
        <taxon>Magnoliopsida</taxon>
        <taxon>eudicotyledons</taxon>
        <taxon>Gunneridae</taxon>
        <taxon>Pentapetalae</taxon>
        <taxon>asterids</taxon>
        <taxon>lamiids</taxon>
        <taxon>Lamiales</taxon>
        <taxon>Orobanchaceae</taxon>
        <taxon>Pedicularideae</taxon>
        <taxon>Castillejinae</taxon>
        <taxon>Castilleja</taxon>
    </lineage>
</organism>
<dbReference type="Proteomes" id="UP001632038">
    <property type="component" value="Unassembled WGS sequence"/>
</dbReference>
<dbReference type="InterPro" id="IPR052929">
    <property type="entry name" value="RNase_H-like_EbsB-rel"/>
</dbReference>
<dbReference type="Gene3D" id="3.30.420.10">
    <property type="entry name" value="Ribonuclease H-like superfamily/Ribonuclease H"/>
    <property type="match status" value="1"/>
</dbReference>
<protein>
    <recommendedName>
        <fullName evidence="1">RNase H type-1 domain-containing protein</fullName>
    </recommendedName>
</protein>
<dbReference type="SUPFAM" id="SSF53098">
    <property type="entry name" value="Ribonuclease H-like"/>
    <property type="match status" value="1"/>
</dbReference>
<name>A0ABD3DDX2_9LAMI</name>
<feature type="domain" description="RNase H type-1" evidence="1">
    <location>
        <begin position="28"/>
        <end position="120"/>
    </location>
</feature>
<dbReference type="InterPro" id="IPR002156">
    <property type="entry name" value="RNaseH_domain"/>
</dbReference>